<organism evidence="1 2">
    <name type="scientific">Streptomyces gilvifuscus</name>
    <dbReference type="NCBI Taxonomy" id="1550617"/>
    <lineage>
        <taxon>Bacteria</taxon>
        <taxon>Bacillati</taxon>
        <taxon>Actinomycetota</taxon>
        <taxon>Actinomycetes</taxon>
        <taxon>Kitasatosporales</taxon>
        <taxon>Streptomycetaceae</taxon>
        <taxon>Streptomyces</taxon>
    </lineage>
</organism>
<name>A0ABT5FQ99_9ACTN</name>
<dbReference type="InterPro" id="IPR050627">
    <property type="entry name" value="Nitroreductase/BluB"/>
</dbReference>
<protein>
    <recommendedName>
        <fullName evidence="3">Nitroreductase</fullName>
    </recommendedName>
</protein>
<comment type="caution">
    <text evidence="1">The sequence shown here is derived from an EMBL/GenBank/DDBJ whole genome shotgun (WGS) entry which is preliminary data.</text>
</comment>
<accession>A0ABT5FQ99</accession>
<dbReference type="NCBIfam" id="NF047509">
    <property type="entry name" value="Rv3131_FMN_oxido"/>
    <property type="match status" value="1"/>
</dbReference>
<dbReference type="PANTHER" id="PTHR23026:SF123">
    <property type="entry name" value="NAD(P)H NITROREDUCTASE RV3131-RELATED"/>
    <property type="match status" value="1"/>
</dbReference>
<sequence>MTVSYEKSGHAAVHLARAASLAPSPHNSQPWFFVEEGHDHGFEVHADGGRRMILTDPGGREMFIACGAALFNTRMAVRHLGFQPSVDLLPRPGDSAFLARVGFAVHAPATADEAQLIDAMPRRHTHRGPFASLALPSGLLDDLREHARLEGAVLHVLEESEELDLIARLVRTAEDVHRADAGHSWEVTRNVGPDKVPADAARFHPDATLLAGRDYLDLARRFIVPARRRGLGTGTVAVLSTPRDGRMDWLRAGQALQRVLLAAAARHVMAAFHTQPLELPEVRAELRRRLAAGNFPQMVLRLGVPAQVWTTARRPASEVLIRDDALVRW</sequence>
<dbReference type="Proteomes" id="UP001221328">
    <property type="component" value="Unassembled WGS sequence"/>
</dbReference>
<evidence type="ECO:0008006" key="3">
    <source>
        <dbReference type="Google" id="ProtNLM"/>
    </source>
</evidence>
<dbReference type="EMBL" id="JAQOSK010000003">
    <property type="protein sequence ID" value="MDC2954712.1"/>
    <property type="molecule type" value="Genomic_DNA"/>
</dbReference>
<dbReference type="PANTHER" id="PTHR23026">
    <property type="entry name" value="NADPH NITROREDUCTASE"/>
    <property type="match status" value="1"/>
</dbReference>
<proteinExistence type="predicted"/>
<gene>
    <name evidence="1" type="ORF">PO587_09580</name>
</gene>
<evidence type="ECO:0000313" key="1">
    <source>
        <dbReference type="EMBL" id="MDC2954712.1"/>
    </source>
</evidence>
<dbReference type="SUPFAM" id="SSF55469">
    <property type="entry name" value="FMN-dependent nitroreductase-like"/>
    <property type="match status" value="2"/>
</dbReference>
<reference evidence="1 2" key="1">
    <citation type="journal article" date="2015" name="Int. J. Syst. Evol. Microbiol.">
        <title>Streptomyces gilvifuscus sp. nov., an actinomycete that produces antibacterial compounds isolated from soil.</title>
        <authorList>
            <person name="Nguyen T.M."/>
            <person name="Kim J."/>
        </authorList>
    </citation>
    <scope>NUCLEOTIDE SEQUENCE [LARGE SCALE GENOMIC DNA]</scope>
    <source>
        <strain evidence="1 2">T113</strain>
    </source>
</reference>
<dbReference type="Gene3D" id="3.40.109.10">
    <property type="entry name" value="NADH Oxidase"/>
    <property type="match status" value="1"/>
</dbReference>
<dbReference type="InterPro" id="IPR000415">
    <property type="entry name" value="Nitroreductase-like"/>
</dbReference>
<evidence type="ECO:0000313" key="2">
    <source>
        <dbReference type="Proteomes" id="UP001221328"/>
    </source>
</evidence>
<keyword evidence="2" id="KW-1185">Reference proteome</keyword>
<dbReference type="RefSeq" id="WP_272174868.1">
    <property type="nucleotide sequence ID" value="NZ_JAQOSK010000003.1"/>
</dbReference>